<dbReference type="Pfam" id="PF10145">
    <property type="entry name" value="PhageMin_Tail"/>
    <property type="match status" value="1"/>
</dbReference>
<sequence>MSLPQPLMFTVGLIDQITKPIAKITQSLNGLASNYQAGTMQMASGIGGIAASGMALQQALMPAIEMDRALGEVKSLGVQDDALKMLANNAYDYALQYGKSATDFVRSSYDIQSAIAGLNAADLSRFTMSSNVLAAATKADAATVTSYMGTMYGIFKNDAMQMGEGAWVERLTGMTATAVQAFKTDGKKMADAFGALGASADKTPLEEQMAILGTLQATMQGSESATKYKSFLAGVGKAQDALNLKFTDSNGAMLPIVDILNKIKGKYGDVISVAEGDELAKAFGSQEAVSMVKLLLNDINGLSGSINMLGKVKGMEQAEKMAAAMTDQSERLAQSWYVIRAAVGTAILPAFNSFIGKVADAGKEVIWFTNMFPNITRWLGYVAIGFTLAVAAGGLFTVMMGAGKMAMTTYGLAVMAWTGANALFTSGLATMRAMLLAVNIAMYANPIGLIVAGIAAAIAVVGALIYYWDDLKATMGEWGWVQAIVGIFDTVWGGVKSVFNDTINWIIEKLNLIPGVDISNNVSAGSMPSVDAISPVQTNLTRGGISQQIANANNSKSTTVGAINIYPQKVDTNFANYVEMHS</sequence>
<feature type="transmembrane region" description="Helical" evidence="1">
    <location>
        <begin position="410"/>
        <end position="435"/>
    </location>
</feature>
<feature type="domain" description="Phage tail tape measure protein" evidence="2">
    <location>
        <begin position="94"/>
        <end position="284"/>
    </location>
</feature>
<evidence type="ECO:0000259" key="2">
    <source>
        <dbReference type="Pfam" id="PF10145"/>
    </source>
</evidence>
<comment type="caution">
    <text evidence="3">The sequence shown here is derived from an EMBL/GenBank/DDBJ whole genome shotgun (WGS) entry which is preliminary data.</text>
</comment>
<organism evidence="3 4">
    <name type="scientific">Shewanella xiamenensis</name>
    <dbReference type="NCBI Taxonomy" id="332186"/>
    <lineage>
        <taxon>Bacteria</taxon>
        <taxon>Pseudomonadati</taxon>
        <taxon>Pseudomonadota</taxon>
        <taxon>Gammaproteobacteria</taxon>
        <taxon>Alteromonadales</taxon>
        <taxon>Shewanellaceae</taxon>
        <taxon>Shewanella</taxon>
    </lineage>
</organism>
<evidence type="ECO:0000313" key="3">
    <source>
        <dbReference type="EMBL" id="MDI5830206.1"/>
    </source>
</evidence>
<dbReference type="Proteomes" id="UP001159075">
    <property type="component" value="Unassembled WGS sequence"/>
</dbReference>
<name>A0ABT6U775_9GAMM</name>
<gene>
    <name evidence="3" type="ORF">ODY93_01395</name>
</gene>
<evidence type="ECO:0000313" key="4">
    <source>
        <dbReference type="Proteomes" id="UP001159075"/>
    </source>
</evidence>
<evidence type="ECO:0000256" key="1">
    <source>
        <dbReference type="SAM" id="Phobius"/>
    </source>
</evidence>
<dbReference type="EMBL" id="JAOTLW010000001">
    <property type="protein sequence ID" value="MDI5830206.1"/>
    <property type="molecule type" value="Genomic_DNA"/>
</dbReference>
<keyword evidence="4" id="KW-1185">Reference proteome</keyword>
<proteinExistence type="predicted"/>
<feature type="transmembrane region" description="Helical" evidence="1">
    <location>
        <begin position="378"/>
        <end position="398"/>
    </location>
</feature>
<keyword evidence="1" id="KW-1133">Transmembrane helix</keyword>
<feature type="transmembrane region" description="Helical" evidence="1">
    <location>
        <begin position="447"/>
        <end position="468"/>
    </location>
</feature>
<reference evidence="3 4" key="1">
    <citation type="submission" date="2022-09" db="EMBL/GenBank/DDBJ databases">
        <title>The outer-membrane cytochrome OmcA is essential for infection of Shewanella oneidensis by a zebrafish-associated bacteriophage.</title>
        <authorList>
            <person name="Grenfell A.W."/>
            <person name="Intile P."/>
            <person name="Mcfarlane J."/>
            <person name="Leung D."/>
            <person name="Abdalla K."/>
            <person name="Wold M."/>
            <person name="Kees E."/>
            <person name="Gralnick J."/>
        </authorList>
    </citation>
    <scope>NUCLEOTIDE SEQUENCE [LARGE SCALE GENOMIC DNA]</scope>
    <source>
        <strain evidence="3 4">NF-5</strain>
    </source>
</reference>
<keyword evidence="1" id="KW-0812">Transmembrane</keyword>
<keyword evidence="1" id="KW-0472">Membrane</keyword>
<dbReference type="RefSeq" id="WP_282678888.1">
    <property type="nucleotide sequence ID" value="NZ_JAOTLW010000001.1"/>
</dbReference>
<dbReference type="InterPro" id="IPR010090">
    <property type="entry name" value="Phage_tape_meas"/>
</dbReference>
<accession>A0ABT6U775</accession>
<protein>
    <submittedName>
        <fullName evidence="3">Phage tail tape measure protein</fullName>
    </submittedName>
</protein>